<protein>
    <submittedName>
        <fullName evidence="1">Uncharacterized protein</fullName>
    </submittedName>
</protein>
<proteinExistence type="predicted"/>
<evidence type="ECO:0000313" key="1">
    <source>
        <dbReference type="EMBL" id="MBA4544503.1"/>
    </source>
</evidence>
<gene>
    <name evidence="1" type="ORF">H1164_16860</name>
</gene>
<dbReference type="AlphaFoldDB" id="A0A7W1XD98"/>
<comment type="caution">
    <text evidence="1">The sequence shown here is derived from an EMBL/GenBank/DDBJ whole genome shotgun (WGS) entry which is preliminary data.</text>
</comment>
<dbReference type="RefSeq" id="WP_152568632.1">
    <property type="nucleotide sequence ID" value="NZ_JACEIP010000043.1"/>
</dbReference>
<name>A0A7W1XD98_9BACL</name>
<accession>A0A7W1XD98</accession>
<evidence type="ECO:0000313" key="2">
    <source>
        <dbReference type="Proteomes" id="UP000530514"/>
    </source>
</evidence>
<organism evidence="1 2">
    <name type="scientific">Thermoactinomyces daqus</name>
    <dbReference type="NCBI Taxonomy" id="1329516"/>
    <lineage>
        <taxon>Bacteria</taxon>
        <taxon>Bacillati</taxon>
        <taxon>Bacillota</taxon>
        <taxon>Bacilli</taxon>
        <taxon>Bacillales</taxon>
        <taxon>Thermoactinomycetaceae</taxon>
        <taxon>Thermoactinomyces</taxon>
    </lineage>
</organism>
<reference evidence="1 2" key="1">
    <citation type="submission" date="2020-07" db="EMBL/GenBank/DDBJ databases">
        <authorList>
            <person name="Feng H."/>
        </authorList>
    </citation>
    <scope>NUCLEOTIDE SEQUENCE [LARGE SCALE GENOMIC DNA]</scope>
    <source>
        <strain evidence="2">s-11</strain>
    </source>
</reference>
<dbReference type="Proteomes" id="UP000530514">
    <property type="component" value="Unassembled WGS sequence"/>
</dbReference>
<dbReference type="EMBL" id="JACEIP010000043">
    <property type="protein sequence ID" value="MBA4544503.1"/>
    <property type="molecule type" value="Genomic_DNA"/>
</dbReference>
<sequence length="357" mass="40149">MVLNKKDDQLASILESIKTFFNGTGVKFIQLDPNKPAFKNGEIMLQLTKLVHHSSSHPRFHIFYSRGGRGKFWARTFHREFKVHGFTAQMKRELNQHPIPKVDLRCQFPQEGENEAGELNEKIAVILSSALLRGMTKGNLLALLPYVSIENIRLIFPGIGNLFPGSESSLSTPMKDTGSPVYEEQPDQMVSPSTQAAFLPEWGADVYFDYQVVVPDSDTDPYLIFGSMVMKNTGRSDLIDPIICLQVNPTEGAQLKGQIVPPKMADTLAVQGFNGDSATGWRYLEDDWMKKVKERGEYWICPIQPLRIAPGEMESFSNFQLSVPKPEKGRTITIQGILFFKDGNFQVPTSNRITISF</sequence>
<keyword evidence="2" id="KW-1185">Reference proteome</keyword>